<dbReference type="Proteomes" id="UP000176288">
    <property type="component" value="Chromosome"/>
</dbReference>
<evidence type="ECO:0000256" key="1">
    <source>
        <dbReference type="SAM" id="MobiDB-lite"/>
    </source>
</evidence>
<sequence length="85" mass="9789">MAYFDNANLERYIGEDEKDAVVDLLIDVNRIGVALPLDYLDWLENLQGAHPERFRLIAHNRTFLREEESPKPSTEDSELPPSGDF</sequence>
<feature type="compositionally biased region" description="Basic and acidic residues" evidence="1">
    <location>
        <begin position="65"/>
        <end position="74"/>
    </location>
</feature>
<reference evidence="2 3" key="1">
    <citation type="submission" date="2016-10" db="EMBL/GenBank/DDBJ databases">
        <title>Actinomyces aegypiusis sp. nov., isolated from the Aegypius monachus in Qinghai Tibet Plateau China.</title>
        <authorList>
            <person name="Wang Y."/>
        </authorList>
    </citation>
    <scope>NUCLEOTIDE SEQUENCE [LARGE SCALE GENOMIC DNA]</scope>
    <source>
        <strain evidence="2 3">VUL4_3</strain>
    </source>
</reference>
<dbReference type="AlphaFoldDB" id="A0A1D9MJ68"/>
<evidence type="ECO:0000313" key="2">
    <source>
        <dbReference type="EMBL" id="AOZ72344.1"/>
    </source>
</evidence>
<dbReference type="EMBL" id="CP017812">
    <property type="protein sequence ID" value="AOZ72344.1"/>
    <property type="molecule type" value="Genomic_DNA"/>
</dbReference>
<dbReference type="STRING" id="1912795.BK816_02705"/>
<organism evidence="2 3">
    <name type="scientific">Boudabousia tangfeifanii</name>
    <dbReference type="NCBI Taxonomy" id="1912795"/>
    <lineage>
        <taxon>Bacteria</taxon>
        <taxon>Bacillati</taxon>
        <taxon>Actinomycetota</taxon>
        <taxon>Actinomycetes</taxon>
        <taxon>Actinomycetales</taxon>
        <taxon>Actinomycetaceae</taxon>
        <taxon>Boudabousia</taxon>
    </lineage>
</organism>
<accession>A0A1D9MJ68</accession>
<gene>
    <name evidence="2" type="ORF">BK816_02705</name>
</gene>
<evidence type="ECO:0000313" key="3">
    <source>
        <dbReference type="Proteomes" id="UP000176288"/>
    </source>
</evidence>
<proteinExistence type="predicted"/>
<keyword evidence="3" id="KW-1185">Reference proteome</keyword>
<feature type="region of interest" description="Disordered" evidence="1">
    <location>
        <begin position="65"/>
        <end position="85"/>
    </location>
</feature>
<dbReference type="KEGG" id="avu:BK816_02705"/>
<protein>
    <submittedName>
        <fullName evidence="2">Uncharacterized protein</fullName>
    </submittedName>
</protein>
<name>A0A1D9MJ68_9ACTO</name>